<gene>
    <name evidence="1" type="ORF">METZ01_LOCUS313118</name>
</gene>
<proteinExistence type="predicted"/>
<name>A0A382NGD5_9ZZZZ</name>
<dbReference type="EMBL" id="UINC01100308">
    <property type="protein sequence ID" value="SVC60264.1"/>
    <property type="molecule type" value="Genomic_DNA"/>
</dbReference>
<organism evidence="1">
    <name type="scientific">marine metagenome</name>
    <dbReference type="NCBI Taxonomy" id="408172"/>
    <lineage>
        <taxon>unclassified sequences</taxon>
        <taxon>metagenomes</taxon>
        <taxon>ecological metagenomes</taxon>
    </lineage>
</organism>
<reference evidence="1" key="1">
    <citation type="submission" date="2018-05" db="EMBL/GenBank/DDBJ databases">
        <authorList>
            <person name="Lanie J.A."/>
            <person name="Ng W.-L."/>
            <person name="Kazmierczak K.M."/>
            <person name="Andrzejewski T.M."/>
            <person name="Davidsen T.M."/>
            <person name="Wayne K.J."/>
            <person name="Tettelin H."/>
            <person name="Glass J.I."/>
            <person name="Rusch D."/>
            <person name="Podicherti R."/>
            <person name="Tsui H.-C.T."/>
            <person name="Winkler M.E."/>
        </authorList>
    </citation>
    <scope>NUCLEOTIDE SEQUENCE</scope>
</reference>
<protein>
    <submittedName>
        <fullName evidence="1">Uncharacterized protein</fullName>
    </submittedName>
</protein>
<evidence type="ECO:0000313" key="1">
    <source>
        <dbReference type="EMBL" id="SVC60264.1"/>
    </source>
</evidence>
<dbReference type="AlphaFoldDB" id="A0A382NGD5"/>
<sequence length="80" mass="9529">DAEKDIFYKMIKIFEESLAIEQELLRGMKKNAKIYTYKNFRENDDLLTQLLNGFDEMIYYATLREEVEIKSAQLLQGIEN</sequence>
<accession>A0A382NGD5</accession>
<feature type="non-terminal residue" evidence="1">
    <location>
        <position position="1"/>
    </location>
</feature>